<dbReference type="Proteomes" id="UP000281084">
    <property type="component" value="Unassembled WGS sequence"/>
</dbReference>
<dbReference type="AlphaFoldDB" id="A0A3A8FRK5"/>
<keyword evidence="1" id="KW-0732">Signal</keyword>
<evidence type="ECO:0000313" key="2">
    <source>
        <dbReference type="EMBL" id="RKG48516.1"/>
    </source>
</evidence>
<evidence type="ECO:0000313" key="3">
    <source>
        <dbReference type="Proteomes" id="UP000281084"/>
    </source>
</evidence>
<dbReference type="EMBL" id="RAXZ01000032">
    <property type="protein sequence ID" value="RKG48516.1"/>
    <property type="molecule type" value="Genomic_DNA"/>
</dbReference>
<protein>
    <submittedName>
        <fullName evidence="2">Uncharacterized protein</fullName>
    </submittedName>
</protein>
<dbReference type="RefSeq" id="WP_120368223.1">
    <property type="nucleotide sequence ID" value="NZ_RAXZ01000032.1"/>
</dbReference>
<reference evidence="2 3" key="1">
    <citation type="submission" date="2018-09" db="EMBL/GenBank/DDBJ databases">
        <title>The draft genome of Acinetobacter spp. strains.</title>
        <authorList>
            <person name="Qin J."/>
            <person name="Feng Y."/>
            <person name="Zong Z."/>
        </authorList>
    </citation>
    <scope>NUCLEOTIDE SEQUENCE [LARGE SCALE GENOMIC DNA]</scope>
    <source>
        <strain evidence="2 3">WCHAc060002</strain>
    </source>
</reference>
<sequence>MAVKAKALVVIGSASMLLHGCATMNSLGADPMTRYTSAEQFITQNRLSDQDYVYAWGRTNKQAEPQSLIPRAQLAKYCHANGGHFTLLHKSNLANIKNTKTKTSLNNEPNVKQAIGAYQCQQSNSWIVSIEPTADVRSTQYPDARAIRLNVQLMSASEARQFYKNTGLSTANTKKTPVATPKAIATKASLLKEMKEVKEPAEKKETPVVEPIRASVIDSSQQQQMKLYVAARRDINSGKNLNNACNNAQLAYNYGKQQGTDGTRIYTESGMLVARCLTSISSYNSRFPNAKGQAKRVLQNLATNYNHAGAKHMLSQM</sequence>
<accession>A0A3A8FRK5</accession>
<evidence type="ECO:0000256" key="1">
    <source>
        <dbReference type="SAM" id="SignalP"/>
    </source>
</evidence>
<feature type="chain" id="PRO_5017419273" evidence="1">
    <location>
        <begin position="25"/>
        <end position="317"/>
    </location>
</feature>
<organism evidence="2 3">
    <name type="scientific">Acinetobacter cumulans</name>
    <dbReference type="NCBI Taxonomy" id="2136182"/>
    <lineage>
        <taxon>Bacteria</taxon>
        <taxon>Pseudomonadati</taxon>
        <taxon>Pseudomonadota</taxon>
        <taxon>Gammaproteobacteria</taxon>
        <taxon>Moraxellales</taxon>
        <taxon>Moraxellaceae</taxon>
        <taxon>Acinetobacter</taxon>
    </lineage>
</organism>
<feature type="signal peptide" evidence="1">
    <location>
        <begin position="1"/>
        <end position="24"/>
    </location>
</feature>
<proteinExistence type="predicted"/>
<comment type="caution">
    <text evidence="2">The sequence shown here is derived from an EMBL/GenBank/DDBJ whole genome shotgun (WGS) entry which is preliminary data.</text>
</comment>
<gene>
    <name evidence="2" type="ORF">D7V64_15140</name>
</gene>
<name>A0A3A8FRK5_9GAMM</name>